<evidence type="ECO:0000313" key="2">
    <source>
        <dbReference type="Proteomes" id="UP000006620"/>
    </source>
</evidence>
<dbReference type="EMBL" id="CP002869">
    <property type="protein sequence ID" value="AEI46173.1"/>
    <property type="molecule type" value="Genomic_DNA"/>
</dbReference>
<proteinExistence type="predicted"/>
<reference evidence="2" key="1">
    <citation type="submission" date="2011-06" db="EMBL/GenBank/DDBJ databases">
        <title>Complete genome sequence of Paenibacillus mucilaginosus KNP414.</title>
        <authorList>
            <person name="Wang J."/>
            <person name="Hu S."/>
            <person name="Hu X."/>
            <person name="Zhang B."/>
            <person name="Dong D."/>
            <person name="Zhang S."/>
            <person name="Zhao K."/>
            <person name="Wu D."/>
        </authorList>
    </citation>
    <scope>NUCLEOTIDE SEQUENCE [LARGE SCALE GENOMIC DNA]</scope>
    <source>
        <strain evidence="2">KNP414</strain>
    </source>
</reference>
<organism evidence="1 2">
    <name type="scientific">Paenibacillus mucilaginosus (strain KNP414)</name>
    <dbReference type="NCBI Taxonomy" id="1036673"/>
    <lineage>
        <taxon>Bacteria</taxon>
        <taxon>Bacillati</taxon>
        <taxon>Bacillota</taxon>
        <taxon>Bacilli</taxon>
        <taxon>Bacillales</taxon>
        <taxon>Paenibacillaceae</taxon>
        <taxon>Paenibacillus</taxon>
    </lineage>
</organism>
<dbReference type="RefSeq" id="WP_013921320.1">
    <property type="nucleotide sequence ID" value="NC_015690.1"/>
</dbReference>
<sequence length="56" mass="6225">MKFSISYKGKLLGHPMSREQAEAALQKLSLCMNNLQIVQVTSEAPAAVEPRQRIIV</sequence>
<protein>
    <submittedName>
        <fullName evidence="1">Uncharacterized protein</fullName>
    </submittedName>
</protein>
<dbReference type="PATRIC" id="fig|1036673.3.peg.7165"/>
<evidence type="ECO:0000313" key="1">
    <source>
        <dbReference type="EMBL" id="AEI46173.1"/>
    </source>
</evidence>
<name>F8FET8_PAEMK</name>
<dbReference type="KEGG" id="pms:KNP414_07687"/>
<gene>
    <name evidence="1" type="ordered locus">KNP414_07687</name>
</gene>
<dbReference type="Proteomes" id="UP000006620">
    <property type="component" value="Chromosome"/>
</dbReference>
<reference evidence="1 2" key="2">
    <citation type="journal article" date="2013" name="Genome Announc.">
        <title>Genome Sequence of Growth-Improving Paenibacillus mucilaginosus Strain KNP414.</title>
        <authorList>
            <person name="Lu J.J."/>
            <person name="Wang J.F."/>
            <person name="Hu X.F."/>
        </authorList>
    </citation>
    <scope>NUCLEOTIDE SEQUENCE [LARGE SCALE GENOMIC DNA]</scope>
    <source>
        <strain evidence="1 2">KNP414</strain>
    </source>
</reference>
<accession>F8FET8</accession>
<dbReference type="AlphaFoldDB" id="F8FET8"/>
<dbReference type="HOGENOM" id="CLU_3009997_0_0_9"/>